<sequence>MPREVFLTHPKSNLSMLPSPLSYIWGLTDQEPWSIYFSQSKHSGSGSLRIFESSLAFDRDGWPLQYE</sequence>
<organism evidence="1">
    <name type="scientific">marine metagenome</name>
    <dbReference type="NCBI Taxonomy" id="408172"/>
    <lineage>
        <taxon>unclassified sequences</taxon>
        <taxon>metagenomes</taxon>
        <taxon>ecological metagenomes</taxon>
    </lineage>
</organism>
<reference evidence="1" key="1">
    <citation type="submission" date="2018-05" db="EMBL/GenBank/DDBJ databases">
        <authorList>
            <person name="Lanie J.A."/>
            <person name="Ng W.-L."/>
            <person name="Kazmierczak K.M."/>
            <person name="Andrzejewski T.M."/>
            <person name="Davidsen T.M."/>
            <person name="Wayne K.J."/>
            <person name="Tettelin H."/>
            <person name="Glass J.I."/>
            <person name="Rusch D."/>
            <person name="Podicherti R."/>
            <person name="Tsui H.-C.T."/>
            <person name="Winkler M.E."/>
        </authorList>
    </citation>
    <scope>NUCLEOTIDE SEQUENCE</scope>
</reference>
<proteinExistence type="predicted"/>
<evidence type="ECO:0000313" key="1">
    <source>
        <dbReference type="EMBL" id="SVC93787.1"/>
    </source>
</evidence>
<dbReference type="EMBL" id="UINC01119736">
    <property type="protein sequence ID" value="SVC93787.1"/>
    <property type="molecule type" value="Genomic_DNA"/>
</dbReference>
<name>A0A382R9G0_9ZZZZ</name>
<protein>
    <submittedName>
        <fullName evidence="1">Uncharacterized protein</fullName>
    </submittedName>
</protein>
<accession>A0A382R9G0</accession>
<gene>
    <name evidence="1" type="ORF">METZ01_LOCUS346641</name>
</gene>
<dbReference type="AlphaFoldDB" id="A0A382R9G0"/>